<dbReference type="InterPro" id="IPR020845">
    <property type="entry name" value="AMP-binding_CS"/>
</dbReference>
<proteinExistence type="inferred from homology"/>
<dbReference type="Gene3D" id="3.40.50.12780">
    <property type="entry name" value="N-terminal domain of ligase-like"/>
    <property type="match status" value="1"/>
</dbReference>
<feature type="domain" description="AMP-binding enzyme C-terminal" evidence="4">
    <location>
        <begin position="424"/>
        <end position="499"/>
    </location>
</feature>
<dbReference type="InterPro" id="IPR000873">
    <property type="entry name" value="AMP-dep_synth/lig_dom"/>
</dbReference>
<dbReference type="RefSeq" id="WP_334483971.1">
    <property type="nucleotide sequence ID" value="NZ_JAZHRV010000001.1"/>
</dbReference>
<sequence>MRVSDHFEKTAIANPDVEFAVFGDLRVSYAEARRTVHAIATALSREPGLRAGAVIGIYSSNDPRISMLQMGINRADFAWVGVHDRNAVETNAEVLDFMDGELVFFNSRYEKEVRQLRAGNSRVRRWICIDADSPEGESLASWLDGKFEEFPYSKPDMMRRACLVPTGGTTGPSKAVVHTHYTLEQGLIAQEKAFRIQSRSRVLSIAPLSHAAGMFAMAFYPSAGTNVIMSGFDAEKVLHLIEQERITHLFMPPTMIGALLVHPKVKSTDFSSVKMCLTGAAPIAPEKFKEIVALLGPVVWESYAQSETHMPVTVKAPEDYILKDGSFNESVLRSAGRAAEYVRIEIMDDDGNILPRGQRGEIVVRMPSLMQCYYKNPEATNEVSAFGFHHTGDVGIMDDAGFVTIVDRKKDMIVSGAFNIFPSEIEKIIHEIPAVLDCIVVGAPHEKWGEAVTAVIQLKPGQALNEDEVLALCRERLGGMKTPKRVEIWSELPRSPVGKLLRRVVREKFWQGHWRSI</sequence>
<comment type="caution">
    <text evidence="5">The sequence shown here is derived from an EMBL/GenBank/DDBJ whole genome shotgun (WGS) entry which is preliminary data.</text>
</comment>
<dbReference type="Gene3D" id="3.30.300.30">
    <property type="match status" value="1"/>
</dbReference>
<evidence type="ECO:0000256" key="2">
    <source>
        <dbReference type="ARBA" id="ARBA00022598"/>
    </source>
</evidence>
<dbReference type="Pfam" id="PF00501">
    <property type="entry name" value="AMP-binding"/>
    <property type="match status" value="1"/>
</dbReference>
<dbReference type="PANTHER" id="PTHR43201">
    <property type="entry name" value="ACYL-COA SYNTHETASE"/>
    <property type="match status" value="1"/>
</dbReference>
<dbReference type="Proteomes" id="UP001364224">
    <property type="component" value="Unassembled WGS sequence"/>
</dbReference>
<dbReference type="InterPro" id="IPR045851">
    <property type="entry name" value="AMP-bd_C_sf"/>
</dbReference>
<reference evidence="5 6" key="1">
    <citation type="submission" date="2024-02" db="EMBL/GenBank/DDBJ databases">
        <title>Adaptive strategies in a cosmopolitan and abundant soil bacterium.</title>
        <authorList>
            <person name="Carini P."/>
        </authorList>
    </citation>
    <scope>NUCLEOTIDE SEQUENCE [LARGE SCALE GENOMIC DNA]</scope>
    <source>
        <strain evidence="5 6">AZCC 1608</strain>
    </source>
</reference>
<organism evidence="5 6">
    <name type="scientific">Bradyrhizobium algeriense</name>
    <dbReference type="NCBI Taxonomy" id="634784"/>
    <lineage>
        <taxon>Bacteria</taxon>
        <taxon>Pseudomonadati</taxon>
        <taxon>Pseudomonadota</taxon>
        <taxon>Alphaproteobacteria</taxon>
        <taxon>Hyphomicrobiales</taxon>
        <taxon>Nitrobacteraceae</taxon>
        <taxon>Bradyrhizobium</taxon>
    </lineage>
</organism>
<comment type="similarity">
    <text evidence="1">Belongs to the ATP-dependent AMP-binding enzyme family.</text>
</comment>
<dbReference type="InterPro" id="IPR042099">
    <property type="entry name" value="ANL_N_sf"/>
</dbReference>
<evidence type="ECO:0000259" key="3">
    <source>
        <dbReference type="Pfam" id="PF00501"/>
    </source>
</evidence>
<feature type="domain" description="AMP-dependent synthetase/ligase" evidence="3">
    <location>
        <begin position="7"/>
        <end position="374"/>
    </location>
</feature>
<evidence type="ECO:0000259" key="4">
    <source>
        <dbReference type="Pfam" id="PF13193"/>
    </source>
</evidence>
<accession>A0ABU8BHI5</accession>
<evidence type="ECO:0000256" key="1">
    <source>
        <dbReference type="ARBA" id="ARBA00006432"/>
    </source>
</evidence>
<gene>
    <name evidence="5" type="ORF">V1286_005133</name>
</gene>
<keyword evidence="6" id="KW-1185">Reference proteome</keyword>
<keyword evidence="2 5" id="KW-0436">Ligase</keyword>
<evidence type="ECO:0000313" key="5">
    <source>
        <dbReference type="EMBL" id="MEH2557604.1"/>
    </source>
</evidence>
<dbReference type="EMBL" id="JAZHRV010000001">
    <property type="protein sequence ID" value="MEH2557604.1"/>
    <property type="molecule type" value="Genomic_DNA"/>
</dbReference>
<evidence type="ECO:0000313" key="6">
    <source>
        <dbReference type="Proteomes" id="UP001364224"/>
    </source>
</evidence>
<dbReference type="SUPFAM" id="SSF56801">
    <property type="entry name" value="Acetyl-CoA synthetase-like"/>
    <property type="match status" value="1"/>
</dbReference>
<protein>
    <submittedName>
        <fullName evidence="5">Acyl-CoA synthetase (AMP-forming)/AMP-acid ligase II</fullName>
    </submittedName>
</protein>
<dbReference type="PANTHER" id="PTHR43201:SF5">
    <property type="entry name" value="MEDIUM-CHAIN ACYL-COA LIGASE ACSF2, MITOCHONDRIAL"/>
    <property type="match status" value="1"/>
</dbReference>
<dbReference type="InterPro" id="IPR025110">
    <property type="entry name" value="AMP-bd_C"/>
</dbReference>
<name>A0ABU8BHI5_9BRAD</name>
<dbReference type="Pfam" id="PF13193">
    <property type="entry name" value="AMP-binding_C"/>
    <property type="match status" value="1"/>
</dbReference>
<dbReference type="GO" id="GO:0016874">
    <property type="term" value="F:ligase activity"/>
    <property type="evidence" value="ECO:0007669"/>
    <property type="project" value="UniProtKB-KW"/>
</dbReference>
<dbReference type="PROSITE" id="PS00455">
    <property type="entry name" value="AMP_BINDING"/>
    <property type="match status" value="1"/>
</dbReference>